<organism evidence="1 2">
    <name type="scientific">Bionectria ochroleuca</name>
    <name type="common">Gliocladium roseum</name>
    <dbReference type="NCBI Taxonomy" id="29856"/>
    <lineage>
        <taxon>Eukaryota</taxon>
        <taxon>Fungi</taxon>
        <taxon>Dikarya</taxon>
        <taxon>Ascomycota</taxon>
        <taxon>Pezizomycotina</taxon>
        <taxon>Sordariomycetes</taxon>
        <taxon>Hypocreomycetidae</taxon>
        <taxon>Hypocreales</taxon>
        <taxon>Bionectriaceae</taxon>
        <taxon>Clonostachys</taxon>
    </lineage>
</organism>
<protein>
    <recommendedName>
        <fullName evidence="3">F-box domain-containing protein</fullName>
    </recommendedName>
</protein>
<comment type="caution">
    <text evidence="1">The sequence shown here is derived from an EMBL/GenBank/DDBJ whole genome shotgun (WGS) entry which is preliminary data.</text>
</comment>
<evidence type="ECO:0000313" key="1">
    <source>
        <dbReference type="EMBL" id="VUC26298.1"/>
    </source>
</evidence>
<accession>A0ABY6U5Q3</accession>
<evidence type="ECO:0008006" key="3">
    <source>
        <dbReference type="Google" id="ProtNLM"/>
    </source>
</evidence>
<proteinExistence type="predicted"/>
<reference evidence="1 2" key="1">
    <citation type="submission" date="2019-06" db="EMBL/GenBank/DDBJ databases">
        <authorList>
            <person name="Broberg M."/>
        </authorList>
    </citation>
    <scope>NUCLEOTIDE SEQUENCE [LARGE SCALE GENOMIC DNA]</scope>
</reference>
<sequence>MELLASPSHPQFLICLSSTQTNKRFAGIRVSGRWSLHILPTLLIIPDHQKWPSPESLLDLASVNEELGRLEILEQVVNQHQRDVEGRDEPSLTYESIQRQDGWSDAAERLKQQRAGLEARAAYLSRRPTSVMCLMDLTPELLVMILKCFEYTPTSEDTGRQGIIAEFPEENRRAIQALRLTCRRLNLLASPFLLPVVKLFLDRESLQFATNIGSRPHLAAGVQAIRVGLENRPAEIGADLDSFLVLKQSELERHAFTLRSELSQATILGRSAHAESVNQLEIARNNLHQANTLKDMTRLAMEELRRDQWNVWGIGPQGPFPNVQTGIVDAVHEEQLNLHKRFVKDAHAEFGRISWEQEELLRSGVFVGAVATLASHGTQPLSLEFWERPLYTPGRDLRNTRTPYRSPADLFRFLVAAPAWGNLDHPVRIDIIVNLPLAISNTGRTVNGFQLSCPPMVHQVPSIYSDDQLNVVWDRLSAASQKLKYLNFKKELKNSSPCDWSLVQSGWRGVCKYFGALFSGHCLEDVAFQGYAYQN</sequence>
<gene>
    <name evidence="1" type="ORF">CLO192961_LOCUS187530</name>
</gene>
<name>A0ABY6U5Q3_BIOOC</name>
<dbReference type="EMBL" id="CABFNS010000746">
    <property type="protein sequence ID" value="VUC26298.1"/>
    <property type="molecule type" value="Genomic_DNA"/>
</dbReference>
<keyword evidence="2" id="KW-1185">Reference proteome</keyword>
<dbReference type="Proteomes" id="UP000766486">
    <property type="component" value="Unassembled WGS sequence"/>
</dbReference>
<evidence type="ECO:0000313" key="2">
    <source>
        <dbReference type="Proteomes" id="UP000766486"/>
    </source>
</evidence>